<accession>A0A921HXB6</accession>
<dbReference type="NCBIfam" id="TIGR03511">
    <property type="entry name" value="GldH_lipo"/>
    <property type="match status" value="1"/>
</dbReference>
<dbReference type="EMBL" id="DYVX01000060">
    <property type="protein sequence ID" value="HJF92240.1"/>
    <property type="molecule type" value="Genomic_DNA"/>
</dbReference>
<comment type="caution">
    <text evidence="1">The sequence shown here is derived from an EMBL/GenBank/DDBJ whole genome shotgun (WGS) entry which is preliminary data.</text>
</comment>
<name>A0A921HXB6_9BACT</name>
<proteinExistence type="predicted"/>
<reference evidence="1" key="2">
    <citation type="submission" date="2021-09" db="EMBL/GenBank/DDBJ databases">
        <authorList>
            <person name="Gilroy R."/>
        </authorList>
    </citation>
    <scope>NUCLEOTIDE SEQUENCE</scope>
    <source>
        <strain evidence="1">CHK55-1828</strain>
    </source>
</reference>
<dbReference type="Pfam" id="PF14109">
    <property type="entry name" value="GldH_lipo"/>
    <property type="match status" value="1"/>
</dbReference>
<protein>
    <submittedName>
        <fullName evidence="1">Gliding motility lipoprotein GldH</fullName>
    </submittedName>
</protein>
<gene>
    <name evidence="1" type="ORF">K8W02_07635</name>
</gene>
<evidence type="ECO:0000313" key="1">
    <source>
        <dbReference type="EMBL" id="HJF92240.1"/>
    </source>
</evidence>
<keyword evidence="1" id="KW-0449">Lipoprotein</keyword>
<reference evidence="1" key="1">
    <citation type="journal article" date="2021" name="PeerJ">
        <title>Extensive microbial diversity within the chicken gut microbiome revealed by metagenomics and culture.</title>
        <authorList>
            <person name="Gilroy R."/>
            <person name="Ravi A."/>
            <person name="Getino M."/>
            <person name="Pursley I."/>
            <person name="Horton D.L."/>
            <person name="Alikhan N.F."/>
            <person name="Baker D."/>
            <person name="Gharbi K."/>
            <person name="Hall N."/>
            <person name="Watson M."/>
            <person name="Adriaenssens E.M."/>
            <person name="Foster-Nyarko E."/>
            <person name="Jarju S."/>
            <person name="Secka A."/>
            <person name="Antonio M."/>
            <person name="Oren A."/>
            <person name="Chaudhuri R.R."/>
            <person name="La Ragione R."/>
            <person name="Hildebrand F."/>
            <person name="Pallen M.J."/>
        </authorList>
    </citation>
    <scope>NUCLEOTIDE SEQUENCE</scope>
    <source>
        <strain evidence="1">CHK55-1828</strain>
    </source>
</reference>
<dbReference type="InterPro" id="IPR020018">
    <property type="entry name" value="Motility-assoc_lipoprot_GldH"/>
</dbReference>
<dbReference type="PROSITE" id="PS51257">
    <property type="entry name" value="PROKAR_LIPOPROTEIN"/>
    <property type="match status" value="1"/>
</dbReference>
<dbReference type="AlphaFoldDB" id="A0A921HXB6"/>
<dbReference type="Proteomes" id="UP000717835">
    <property type="component" value="Unassembled WGS sequence"/>
</dbReference>
<organism evidence="1 2">
    <name type="scientific">Mediterranea massiliensis</name>
    <dbReference type="NCBI Taxonomy" id="1841865"/>
    <lineage>
        <taxon>Bacteria</taxon>
        <taxon>Pseudomonadati</taxon>
        <taxon>Bacteroidota</taxon>
        <taxon>Bacteroidia</taxon>
        <taxon>Bacteroidales</taxon>
        <taxon>Bacteroidaceae</taxon>
        <taxon>Mediterranea</taxon>
    </lineage>
</organism>
<sequence>MKWKRWETTGLVLAAAWLWAACSSTEPVYYEYRAVDGLAWRQTDTLSFAVSLPDTGQADLGLWVEVRHRGDYPYRNLSVCMARTLTTPTDTVCQVDTLRLTLADAQGRWLGEGLANVFQRSFPAGRLHTTTPANLRFDLTPALPDSLLPGINDIGIRLE</sequence>
<evidence type="ECO:0000313" key="2">
    <source>
        <dbReference type="Proteomes" id="UP000717835"/>
    </source>
</evidence>
<dbReference type="RefSeq" id="WP_276827744.1">
    <property type="nucleotide sequence ID" value="NZ_CAUDDV010000017.1"/>
</dbReference>